<dbReference type="AlphaFoldDB" id="A0A5C6XFQ0"/>
<organism evidence="1 2">
    <name type="scientific">Lujinxingia vulgaris</name>
    <dbReference type="NCBI Taxonomy" id="2600176"/>
    <lineage>
        <taxon>Bacteria</taxon>
        <taxon>Deltaproteobacteria</taxon>
        <taxon>Bradymonadales</taxon>
        <taxon>Lujinxingiaceae</taxon>
        <taxon>Lujinxingia</taxon>
    </lineage>
</organism>
<dbReference type="EMBL" id="VOSL01000004">
    <property type="protein sequence ID" value="TXD44280.1"/>
    <property type="molecule type" value="Genomic_DNA"/>
</dbReference>
<evidence type="ECO:0000313" key="2">
    <source>
        <dbReference type="Proteomes" id="UP000321046"/>
    </source>
</evidence>
<evidence type="ECO:0000313" key="1">
    <source>
        <dbReference type="EMBL" id="TXD44280.1"/>
    </source>
</evidence>
<name>A0A5C6XFQ0_9DELT</name>
<reference evidence="1 2" key="1">
    <citation type="submission" date="2019-08" db="EMBL/GenBank/DDBJ databases">
        <title>Bradymonadales sp. TMQ2.</title>
        <authorList>
            <person name="Liang Q."/>
        </authorList>
    </citation>
    <scope>NUCLEOTIDE SEQUENCE [LARGE SCALE GENOMIC DNA]</scope>
    <source>
        <strain evidence="1 2">TMQ2</strain>
    </source>
</reference>
<protein>
    <submittedName>
        <fullName evidence="1">Uncharacterized protein</fullName>
    </submittedName>
</protein>
<comment type="caution">
    <text evidence="1">The sequence shown here is derived from an EMBL/GenBank/DDBJ whole genome shotgun (WGS) entry which is preliminary data.</text>
</comment>
<accession>A0A5C6XFQ0</accession>
<dbReference type="Proteomes" id="UP000321046">
    <property type="component" value="Unassembled WGS sequence"/>
</dbReference>
<proteinExistence type="predicted"/>
<dbReference type="RefSeq" id="WP_146972104.1">
    <property type="nucleotide sequence ID" value="NZ_VOSL01000004.1"/>
</dbReference>
<dbReference type="OrthoDB" id="5492401at2"/>
<sequence>MTSVPLPAPPLRALALQVLLALPGLLLLAALGCSSPSTVSCSEAQDCFENEACRAGICVAVEPDTGEPDCVENIGICGEDFCHPERRTCVACVRNDHCPGSLVCDSDSSQCVCPSGTHLCGDTCVDSSSVAHCGTRCEPCPTEFGADATCSRGQCALACAAGFFPCTGPDCQTACVECAGHADCTDPARSRCVEGRCQGCATSRDCASQPDTPVCDTDTGTCIECTVDESGACGGNSCDPATHRCTDTPIRSLTDCQRCKADIECQDYQRCIPMNFAGQSRPDGYCMDIESLRACTQPFPMNVERVSLSGHPLTRYCGIREEKITCEAFHDFGSRCDDDSDCGAPSLDDGTCTWFSGGASSRYRCTYPCTNSEDCPAGSFCTSPNNGFCLDSSGS</sequence>
<gene>
    <name evidence="1" type="ORF">FRC96_00580</name>
</gene>